<dbReference type="Pfam" id="PF00059">
    <property type="entry name" value="Lectin_C"/>
    <property type="match status" value="1"/>
</dbReference>
<evidence type="ECO:0000256" key="1">
    <source>
        <dbReference type="ARBA" id="ARBA00023157"/>
    </source>
</evidence>
<feature type="chain" id="PRO_5042198851" description="C-type lectin domain-containing protein" evidence="2">
    <location>
        <begin position="38"/>
        <end position="274"/>
    </location>
</feature>
<accession>A0AAE1DH87</accession>
<dbReference type="Gene3D" id="3.10.100.10">
    <property type="entry name" value="Mannose-Binding Protein A, subunit A"/>
    <property type="match status" value="1"/>
</dbReference>
<keyword evidence="5" id="KW-1185">Reference proteome</keyword>
<dbReference type="AlphaFoldDB" id="A0AAE1DH87"/>
<dbReference type="InterPro" id="IPR016187">
    <property type="entry name" value="CTDL_fold"/>
</dbReference>
<dbReference type="EMBL" id="JAWDGP010003931">
    <property type="protein sequence ID" value="KAK3769393.1"/>
    <property type="molecule type" value="Genomic_DNA"/>
</dbReference>
<organism evidence="4 5">
    <name type="scientific">Elysia crispata</name>
    <name type="common">lettuce slug</name>
    <dbReference type="NCBI Taxonomy" id="231223"/>
    <lineage>
        <taxon>Eukaryota</taxon>
        <taxon>Metazoa</taxon>
        <taxon>Spiralia</taxon>
        <taxon>Lophotrochozoa</taxon>
        <taxon>Mollusca</taxon>
        <taxon>Gastropoda</taxon>
        <taxon>Heterobranchia</taxon>
        <taxon>Euthyneura</taxon>
        <taxon>Panpulmonata</taxon>
        <taxon>Sacoglossa</taxon>
        <taxon>Placobranchoidea</taxon>
        <taxon>Plakobranchidae</taxon>
        <taxon>Elysia</taxon>
    </lineage>
</organism>
<dbReference type="PROSITE" id="PS00615">
    <property type="entry name" value="C_TYPE_LECTIN_1"/>
    <property type="match status" value="1"/>
</dbReference>
<dbReference type="PANTHER" id="PTHR22801">
    <property type="entry name" value="LITHOSTATHINE"/>
    <property type="match status" value="1"/>
</dbReference>
<evidence type="ECO:0000259" key="3">
    <source>
        <dbReference type="PROSITE" id="PS50041"/>
    </source>
</evidence>
<gene>
    <name evidence="4" type="ORF">RRG08_029021</name>
</gene>
<dbReference type="InterPro" id="IPR001304">
    <property type="entry name" value="C-type_lectin-like"/>
</dbReference>
<evidence type="ECO:0000313" key="4">
    <source>
        <dbReference type="EMBL" id="KAK3769393.1"/>
    </source>
</evidence>
<name>A0AAE1DH87_9GAST</name>
<dbReference type="Proteomes" id="UP001283361">
    <property type="component" value="Unassembled WGS sequence"/>
</dbReference>
<reference evidence="4" key="1">
    <citation type="journal article" date="2023" name="G3 (Bethesda)">
        <title>A reference genome for the long-term kleptoplast-retaining sea slug Elysia crispata morphotype clarki.</title>
        <authorList>
            <person name="Eastman K.E."/>
            <person name="Pendleton A.L."/>
            <person name="Shaikh M.A."/>
            <person name="Suttiyut T."/>
            <person name="Ogas R."/>
            <person name="Tomko P."/>
            <person name="Gavelis G."/>
            <person name="Widhalm J.R."/>
            <person name="Wisecaver J.H."/>
        </authorList>
    </citation>
    <scope>NUCLEOTIDE SEQUENCE</scope>
    <source>
        <strain evidence="4">ECLA1</strain>
    </source>
</reference>
<comment type="caution">
    <text evidence="4">The sequence shown here is derived from an EMBL/GenBank/DDBJ whole genome shotgun (WGS) entry which is preliminary data.</text>
</comment>
<dbReference type="PANTHER" id="PTHR22801:SF63">
    <property type="entry name" value="C-TYPE LECTIN DOMAIN-CONTAINING PROTEIN"/>
    <property type="match status" value="1"/>
</dbReference>
<evidence type="ECO:0000313" key="5">
    <source>
        <dbReference type="Proteomes" id="UP001283361"/>
    </source>
</evidence>
<dbReference type="PROSITE" id="PS50041">
    <property type="entry name" value="C_TYPE_LECTIN_2"/>
    <property type="match status" value="1"/>
</dbReference>
<keyword evidence="2" id="KW-0732">Signal</keyword>
<feature type="domain" description="C-type lectin" evidence="3">
    <location>
        <begin position="145"/>
        <end position="269"/>
    </location>
</feature>
<sequence length="274" mass="30687">MVCLLDSLTRDVDGGENKGCRTMALTLWLFLATEVLGASSEVRQFFLQQASGQDCQTLQLGESWIFHFLIDCHLECTRRYSENCQSVVFNSQTGNCTPGSIAFGPIEKVTTSIPETGSSDKLYYVRQPIPPCNTSNNFALYDVCGTSACLYLSAPDADSYSHARTTCSQMNSRLFVGNTMAKYSLFLYICDEYLRDGMETYLGLQDIDSEGNFVWENGEPLSPEQNQYIWNTDEPNDGAGAGSEDCVEWPKAFGLNDEQCHDHNHYICERCQEC</sequence>
<feature type="signal peptide" evidence="2">
    <location>
        <begin position="1"/>
        <end position="37"/>
    </location>
</feature>
<dbReference type="InterPro" id="IPR018378">
    <property type="entry name" value="C-type_lectin_CS"/>
</dbReference>
<dbReference type="InterPro" id="IPR050801">
    <property type="entry name" value="Ca-Dep_Lectins_ImmuneDev"/>
</dbReference>
<dbReference type="SMART" id="SM00034">
    <property type="entry name" value="CLECT"/>
    <property type="match status" value="1"/>
</dbReference>
<protein>
    <recommendedName>
        <fullName evidence="3">C-type lectin domain-containing protein</fullName>
    </recommendedName>
</protein>
<dbReference type="InterPro" id="IPR016186">
    <property type="entry name" value="C-type_lectin-like/link_sf"/>
</dbReference>
<evidence type="ECO:0000256" key="2">
    <source>
        <dbReference type="SAM" id="SignalP"/>
    </source>
</evidence>
<proteinExistence type="predicted"/>
<dbReference type="SUPFAM" id="SSF56436">
    <property type="entry name" value="C-type lectin-like"/>
    <property type="match status" value="1"/>
</dbReference>
<keyword evidence="1" id="KW-1015">Disulfide bond</keyword>